<keyword evidence="3" id="KW-1185">Reference proteome</keyword>
<dbReference type="EMBL" id="LXQA010516631">
    <property type="protein sequence ID" value="MCI56715.1"/>
    <property type="molecule type" value="Genomic_DNA"/>
</dbReference>
<accession>A0A392T8S6</accession>
<feature type="region of interest" description="Disordered" evidence="1">
    <location>
        <begin position="1"/>
        <end position="69"/>
    </location>
</feature>
<evidence type="ECO:0000313" key="2">
    <source>
        <dbReference type="EMBL" id="MCI56715.1"/>
    </source>
</evidence>
<organism evidence="2 3">
    <name type="scientific">Trifolium medium</name>
    <dbReference type="NCBI Taxonomy" id="97028"/>
    <lineage>
        <taxon>Eukaryota</taxon>
        <taxon>Viridiplantae</taxon>
        <taxon>Streptophyta</taxon>
        <taxon>Embryophyta</taxon>
        <taxon>Tracheophyta</taxon>
        <taxon>Spermatophyta</taxon>
        <taxon>Magnoliopsida</taxon>
        <taxon>eudicotyledons</taxon>
        <taxon>Gunneridae</taxon>
        <taxon>Pentapetalae</taxon>
        <taxon>rosids</taxon>
        <taxon>fabids</taxon>
        <taxon>Fabales</taxon>
        <taxon>Fabaceae</taxon>
        <taxon>Papilionoideae</taxon>
        <taxon>50 kb inversion clade</taxon>
        <taxon>NPAAA clade</taxon>
        <taxon>Hologalegina</taxon>
        <taxon>IRL clade</taxon>
        <taxon>Trifolieae</taxon>
        <taxon>Trifolium</taxon>
    </lineage>
</organism>
<sequence length="69" mass="7737">EDGIILTREDIAHASPVKRRHDSSDSEDIQPVSEDKGTEEASTAIVASKKKRADKEKFEVVMQEKGKRK</sequence>
<name>A0A392T8S6_9FABA</name>
<comment type="caution">
    <text evidence="2">The sequence shown here is derived from an EMBL/GenBank/DDBJ whole genome shotgun (WGS) entry which is preliminary data.</text>
</comment>
<dbReference type="Proteomes" id="UP000265520">
    <property type="component" value="Unassembled WGS sequence"/>
</dbReference>
<evidence type="ECO:0000313" key="3">
    <source>
        <dbReference type="Proteomes" id="UP000265520"/>
    </source>
</evidence>
<evidence type="ECO:0000256" key="1">
    <source>
        <dbReference type="SAM" id="MobiDB-lite"/>
    </source>
</evidence>
<reference evidence="2 3" key="1">
    <citation type="journal article" date="2018" name="Front. Plant Sci.">
        <title>Red Clover (Trifolium pratense) and Zigzag Clover (T. medium) - A Picture of Genomic Similarities and Differences.</title>
        <authorList>
            <person name="Dluhosova J."/>
            <person name="Istvanek J."/>
            <person name="Nedelnik J."/>
            <person name="Repkova J."/>
        </authorList>
    </citation>
    <scope>NUCLEOTIDE SEQUENCE [LARGE SCALE GENOMIC DNA]</scope>
    <source>
        <strain evidence="3">cv. 10/8</strain>
        <tissue evidence="2">Leaf</tissue>
    </source>
</reference>
<feature type="compositionally biased region" description="Basic and acidic residues" evidence="1">
    <location>
        <begin position="53"/>
        <end position="69"/>
    </location>
</feature>
<dbReference type="AlphaFoldDB" id="A0A392T8S6"/>
<feature type="non-terminal residue" evidence="2">
    <location>
        <position position="1"/>
    </location>
</feature>
<protein>
    <submittedName>
        <fullName evidence="2">Uncharacterized protein</fullName>
    </submittedName>
</protein>
<proteinExistence type="predicted"/>